<evidence type="ECO:0000256" key="6">
    <source>
        <dbReference type="RuleBase" id="RU363114"/>
    </source>
</evidence>
<dbReference type="Pfam" id="PF03283">
    <property type="entry name" value="PAE"/>
    <property type="match status" value="1"/>
</dbReference>
<dbReference type="Proteomes" id="UP000236291">
    <property type="component" value="Unassembled WGS sequence"/>
</dbReference>
<evidence type="ECO:0000256" key="3">
    <source>
        <dbReference type="ARBA" id="ARBA00005784"/>
    </source>
</evidence>
<keyword evidence="5 6" id="KW-0961">Cell wall biogenesis/degradation</keyword>
<reference evidence="7 8" key="1">
    <citation type="journal article" date="2014" name="Am. J. Bot.">
        <title>Genome assembly and annotation for red clover (Trifolium pratense; Fabaceae).</title>
        <authorList>
            <person name="Istvanek J."/>
            <person name="Jaros M."/>
            <person name="Krenek A."/>
            <person name="Repkova J."/>
        </authorList>
    </citation>
    <scope>NUCLEOTIDE SEQUENCE [LARGE SCALE GENOMIC DNA]</scope>
    <source>
        <strain evidence="8">cv. Tatra</strain>
        <tissue evidence="7">Young leaves</tissue>
    </source>
</reference>
<dbReference type="STRING" id="57577.A0A2K3N9F0"/>
<proteinExistence type="inferred from homology"/>
<accession>A0A2K3N9F0</accession>
<evidence type="ECO:0000256" key="2">
    <source>
        <dbReference type="ARBA" id="ARBA00004191"/>
    </source>
</evidence>
<evidence type="ECO:0000313" key="8">
    <source>
        <dbReference type="Proteomes" id="UP000236291"/>
    </source>
</evidence>
<keyword evidence="6" id="KW-0964">Secreted</keyword>
<evidence type="ECO:0000256" key="1">
    <source>
        <dbReference type="ARBA" id="ARBA00003534"/>
    </source>
</evidence>
<dbReference type="GO" id="GO:0016787">
    <property type="term" value="F:hydrolase activity"/>
    <property type="evidence" value="ECO:0007669"/>
    <property type="project" value="UniProtKB-KW"/>
</dbReference>
<reference evidence="7 8" key="2">
    <citation type="journal article" date="2017" name="Front. Plant Sci.">
        <title>Gene Classification and Mining of Molecular Markers Useful in Red Clover (Trifolium pratense) Breeding.</title>
        <authorList>
            <person name="Istvanek J."/>
            <person name="Dluhosova J."/>
            <person name="Dluhos P."/>
            <person name="Patkova L."/>
            <person name="Nedelnik J."/>
            <person name="Repkova J."/>
        </authorList>
    </citation>
    <scope>NUCLEOTIDE SEQUENCE [LARGE SCALE GENOMIC DNA]</scope>
    <source>
        <strain evidence="8">cv. Tatra</strain>
        <tissue evidence="7">Young leaves</tissue>
    </source>
</reference>
<dbReference type="ExpressionAtlas" id="A0A2K3N9F0">
    <property type="expression patterns" value="baseline"/>
</dbReference>
<evidence type="ECO:0000256" key="4">
    <source>
        <dbReference type="ARBA" id="ARBA00022512"/>
    </source>
</evidence>
<keyword evidence="6" id="KW-0378">Hydrolase</keyword>
<dbReference type="EC" id="3.1.1.-" evidence="6"/>
<comment type="similarity">
    <text evidence="3 6">Belongs to the pectinacetylesterase family.</text>
</comment>
<organism evidence="7 8">
    <name type="scientific">Trifolium pratense</name>
    <name type="common">Red clover</name>
    <dbReference type="NCBI Taxonomy" id="57577"/>
    <lineage>
        <taxon>Eukaryota</taxon>
        <taxon>Viridiplantae</taxon>
        <taxon>Streptophyta</taxon>
        <taxon>Embryophyta</taxon>
        <taxon>Tracheophyta</taxon>
        <taxon>Spermatophyta</taxon>
        <taxon>Magnoliopsida</taxon>
        <taxon>eudicotyledons</taxon>
        <taxon>Gunneridae</taxon>
        <taxon>Pentapetalae</taxon>
        <taxon>rosids</taxon>
        <taxon>fabids</taxon>
        <taxon>Fabales</taxon>
        <taxon>Fabaceae</taxon>
        <taxon>Papilionoideae</taxon>
        <taxon>50 kb inversion clade</taxon>
        <taxon>NPAAA clade</taxon>
        <taxon>Hologalegina</taxon>
        <taxon>IRL clade</taxon>
        <taxon>Trifolieae</taxon>
        <taxon>Trifolium</taxon>
    </lineage>
</organism>
<evidence type="ECO:0000313" key="7">
    <source>
        <dbReference type="EMBL" id="PNX99648.1"/>
    </source>
</evidence>
<sequence length="122" mass="14222">MVFPPDPCDASLIQIKNILAPGVADPHGHWLSCKLDINNCSSNQLDLMQGDIIKTLKENGYEYKWGNVTMMLAEAKSLWLFGWRRWKCRTFLLENERNNLRLSTIGLVHWYWLVTWKCAPLE</sequence>
<name>A0A2K3N9F0_TRIPR</name>
<evidence type="ECO:0000256" key="5">
    <source>
        <dbReference type="ARBA" id="ARBA00023316"/>
    </source>
</evidence>
<gene>
    <name evidence="7" type="ORF">L195_g022917</name>
</gene>
<feature type="non-terminal residue" evidence="7">
    <location>
        <position position="122"/>
    </location>
</feature>
<keyword evidence="4 6" id="KW-0134">Cell wall</keyword>
<comment type="function">
    <text evidence="1 6">Hydrolyzes acetyl esters in homogalacturonan regions of pectin. In type I primary cell wall, galacturonic acid residues of pectin can be acetylated at the O-2 and O-3 positions. Decreasing the degree of acetylation of pectin gels in vitro alters their physical properties.</text>
</comment>
<dbReference type="AlphaFoldDB" id="A0A2K3N9F0"/>
<dbReference type="InterPro" id="IPR004963">
    <property type="entry name" value="PAE/NOTUM"/>
</dbReference>
<comment type="caution">
    <text evidence="7">The sequence shown here is derived from an EMBL/GenBank/DDBJ whole genome shotgun (WGS) entry which is preliminary data.</text>
</comment>
<dbReference type="GO" id="GO:0071555">
    <property type="term" value="P:cell wall organization"/>
    <property type="evidence" value="ECO:0007669"/>
    <property type="project" value="UniProtKB-KW"/>
</dbReference>
<protein>
    <recommendedName>
        <fullName evidence="6">Pectin acetylesterase</fullName>
        <ecNumber evidence="6">3.1.1.-</ecNumber>
    </recommendedName>
</protein>
<dbReference type="EMBL" id="ASHM01017991">
    <property type="protein sequence ID" value="PNX99648.1"/>
    <property type="molecule type" value="Genomic_DNA"/>
</dbReference>
<comment type="subcellular location">
    <subcellularLocation>
        <location evidence="2 6">Secreted</location>
        <location evidence="2 6">Cell wall</location>
    </subcellularLocation>
</comment>